<dbReference type="RefSeq" id="WP_163991140.1">
    <property type="nucleotide sequence ID" value="NZ_WUEY01000016.1"/>
</dbReference>
<reference evidence="1 2" key="1">
    <citation type="submission" date="2019-12" db="EMBL/GenBank/DDBJ databases">
        <title>Rhizobium genotypes associated with high levels of biological nitrogen fixation by grain legumes in a temperate-maritime cropping system.</title>
        <authorList>
            <person name="Maluk M."/>
            <person name="Francesc Ferrando Molina F."/>
            <person name="Lopez Del Egido L."/>
            <person name="Lafos M."/>
            <person name="Langarica-Fuentes A."/>
            <person name="Gebre Yohannes G."/>
            <person name="Young M.W."/>
            <person name="Martin P."/>
            <person name="Gantlett R."/>
            <person name="Kenicer G."/>
            <person name="Hawes C."/>
            <person name="Begg G.S."/>
            <person name="Quilliam R.S."/>
            <person name="Squire G.R."/>
            <person name="Poole P.S."/>
            <person name="Young P.W."/>
            <person name="Iannetta P.M."/>
            <person name="James E.K."/>
        </authorList>
    </citation>
    <scope>NUCLEOTIDE SEQUENCE [LARGE SCALE GENOMIC DNA]</scope>
    <source>
        <strain evidence="1 2">JHI1118</strain>
    </source>
</reference>
<accession>A0A6L9UAP4</accession>
<comment type="caution">
    <text evidence="1">The sequence shown here is derived from an EMBL/GenBank/DDBJ whole genome shotgun (WGS) entry which is preliminary data.</text>
</comment>
<evidence type="ECO:0008006" key="3">
    <source>
        <dbReference type="Google" id="ProtNLM"/>
    </source>
</evidence>
<dbReference type="EMBL" id="WUEY01000016">
    <property type="protein sequence ID" value="NEI73105.1"/>
    <property type="molecule type" value="Genomic_DNA"/>
</dbReference>
<organism evidence="1 2">
    <name type="scientific">Rhizobium lusitanum</name>
    <dbReference type="NCBI Taxonomy" id="293958"/>
    <lineage>
        <taxon>Bacteria</taxon>
        <taxon>Pseudomonadati</taxon>
        <taxon>Pseudomonadota</taxon>
        <taxon>Alphaproteobacteria</taxon>
        <taxon>Hyphomicrobiales</taxon>
        <taxon>Rhizobiaceae</taxon>
        <taxon>Rhizobium/Agrobacterium group</taxon>
        <taxon>Rhizobium</taxon>
    </lineage>
</organism>
<gene>
    <name evidence="1" type="ORF">GR212_26415</name>
</gene>
<evidence type="ECO:0000313" key="2">
    <source>
        <dbReference type="Proteomes" id="UP000483035"/>
    </source>
</evidence>
<dbReference type="Proteomes" id="UP000483035">
    <property type="component" value="Unassembled WGS sequence"/>
</dbReference>
<name>A0A6L9UAP4_9HYPH</name>
<protein>
    <recommendedName>
        <fullName evidence="3">STAS domain-containing protein</fullName>
    </recommendedName>
</protein>
<evidence type="ECO:0000313" key="1">
    <source>
        <dbReference type="EMBL" id="NEI73105.1"/>
    </source>
</evidence>
<proteinExistence type="predicted"/>
<dbReference type="AlphaFoldDB" id="A0A6L9UAP4"/>
<sequence>MTVRLVDNILMLTGTCGVEEVETLVSYLQSRADLLVDLSGATAIHTALWQALMVFRPKMVAETHPSLMTQRLMSGLVTYLNQSDEFGAGTCEGFSCR</sequence>